<keyword evidence="2" id="KW-1185">Reference proteome</keyword>
<organism evidence="1 2">
    <name type="scientific">Catharanthus roseus</name>
    <name type="common">Madagascar periwinkle</name>
    <name type="synonym">Vinca rosea</name>
    <dbReference type="NCBI Taxonomy" id="4058"/>
    <lineage>
        <taxon>Eukaryota</taxon>
        <taxon>Viridiplantae</taxon>
        <taxon>Streptophyta</taxon>
        <taxon>Embryophyta</taxon>
        <taxon>Tracheophyta</taxon>
        <taxon>Spermatophyta</taxon>
        <taxon>Magnoliopsida</taxon>
        <taxon>eudicotyledons</taxon>
        <taxon>Gunneridae</taxon>
        <taxon>Pentapetalae</taxon>
        <taxon>asterids</taxon>
        <taxon>lamiids</taxon>
        <taxon>Gentianales</taxon>
        <taxon>Apocynaceae</taxon>
        <taxon>Rauvolfioideae</taxon>
        <taxon>Vinceae</taxon>
        <taxon>Catharanthinae</taxon>
        <taxon>Catharanthus</taxon>
    </lineage>
</organism>
<gene>
    <name evidence="1" type="ORF">M9H77_34922</name>
</gene>
<evidence type="ECO:0000313" key="2">
    <source>
        <dbReference type="Proteomes" id="UP001060085"/>
    </source>
</evidence>
<proteinExistence type="predicted"/>
<reference evidence="2" key="1">
    <citation type="journal article" date="2023" name="Nat. Plants">
        <title>Single-cell RNA sequencing provides a high-resolution roadmap for understanding the multicellular compartmentation of specialized metabolism.</title>
        <authorList>
            <person name="Sun S."/>
            <person name="Shen X."/>
            <person name="Li Y."/>
            <person name="Li Y."/>
            <person name="Wang S."/>
            <person name="Li R."/>
            <person name="Zhang H."/>
            <person name="Shen G."/>
            <person name="Guo B."/>
            <person name="Wei J."/>
            <person name="Xu J."/>
            <person name="St-Pierre B."/>
            <person name="Chen S."/>
            <person name="Sun C."/>
        </authorList>
    </citation>
    <scope>NUCLEOTIDE SEQUENCE [LARGE SCALE GENOMIC DNA]</scope>
</reference>
<protein>
    <submittedName>
        <fullName evidence="1">Uncharacterized protein</fullName>
    </submittedName>
</protein>
<comment type="caution">
    <text evidence="1">The sequence shown here is derived from an EMBL/GenBank/DDBJ whole genome shotgun (WGS) entry which is preliminary data.</text>
</comment>
<accession>A0ACB9ZRS9</accession>
<dbReference type="EMBL" id="CM044708">
    <property type="protein sequence ID" value="KAI5648917.1"/>
    <property type="molecule type" value="Genomic_DNA"/>
</dbReference>
<sequence>MRETEEKMEVESSNSAQALDLNCIRSRIQELKDIRSNFEEVPQLNSSEVDELVKSCAQQLESKVDQIFSDTSDILSLSLNDLDDFLDHLKKELSSVEEENKKVEEECEELSRRYVEDSSKLESELGQLSCSLEVHELKVFDSGKYRGKSHLNVNHHSSSSDGDGGDLLNPCRTCKIKILELDHLIEKKKDTLKSLEDLDYKFRRLETIEKIENLLSCLKVVEYEGNCIRLSLKTFIPDIRSILSLQRMEDLIEKPLEQNHELLLELGDGTMELKKVEIFPNDVYIGEIIDATKEFRYAVSRQLDAPLPVVESRSSLEWFVRRVQDRIVLSTLRRFLVKCENKSRYSLEYLDRDEIVIAHLVGGIDASIKVAQGWPISDAPLVLITLKSPINASREISLSFLRKVVELGNSLDAHVRRSISSFVDGIEEILVHQM</sequence>
<evidence type="ECO:0000313" key="1">
    <source>
        <dbReference type="EMBL" id="KAI5648917.1"/>
    </source>
</evidence>
<dbReference type="Proteomes" id="UP001060085">
    <property type="component" value="Linkage Group LG08"/>
</dbReference>
<name>A0ACB9ZRS9_CATRO</name>